<dbReference type="InterPro" id="IPR051819">
    <property type="entry name" value="PTS_sugar-specific_EIIB"/>
</dbReference>
<keyword evidence="3 9" id="KW-0762">Sugar transport</keyword>
<proteinExistence type="predicted"/>
<dbReference type="SUPFAM" id="SSF52794">
    <property type="entry name" value="PTS system IIB component-like"/>
    <property type="match status" value="1"/>
</dbReference>
<organism evidence="9 10">
    <name type="scientific">Parafannyhessea umbonata</name>
    <dbReference type="NCBI Taxonomy" id="604330"/>
    <lineage>
        <taxon>Bacteria</taxon>
        <taxon>Bacillati</taxon>
        <taxon>Actinomycetota</taxon>
        <taxon>Coriobacteriia</taxon>
        <taxon>Coriobacteriales</taxon>
        <taxon>Atopobiaceae</taxon>
        <taxon>Parafannyhessea</taxon>
    </lineage>
</organism>
<evidence type="ECO:0000256" key="4">
    <source>
        <dbReference type="ARBA" id="ARBA00022679"/>
    </source>
</evidence>
<dbReference type="GO" id="GO:0016301">
    <property type="term" value="F:kinase activity"/>
    <property type="evidence" value="ECO:0007669"/>
    <property type="project" value="UniProtKB-KW"/>
</dbReference>
<evidence type="ECO:0000313" key="10">
    <source>
        <dbReference type="Proteomes" id="UP000565613"/>
    </source>
</evidence>
<dbReference type="InterPro" id="IPR013012">
    <property type="entry name" value="PTS_EIIB_3"/>
</dbReference>
<evidence type="ECO:0000256" key="7">
    <source>
        <dbReference type="PROSITE-ProRule" id="PRU00423"/>
    </source>
</evidence>
<evidence type="ECO:0000256" key="1">
    <source>
        <dbReference type="ARBA" id="ARBA00022448"/>
    </source>
</evidence>
<keyword evidence="6" id="KW-0418">Kinase</keyword>
<evidence type="ECO:0000256" key="2">
    <source>
        <dbReference type="ARBA" id="ARBA00022553"/>
    </source>
</evidence>
<dbReference type="Gene3D" id="3.40.50.2300">
    <property type="match status" value="1"/>
</dbReference>
<evidence type="ECO:0000256" key="6">
    <source>
        <dbReference type="ARBA" id="ARBA00022777"/>
    </source>
</evidence>
<dbReference type="Pfam" id="PF02302">
    <property type="entry name" value="PTS_IIB"/>
    <property type="match status" value="1"/>
</dbReference>
<evidence type="ECO:0000256" key="3">
    <source>
        <dbReference type="ARBA" id="ARBA00022597"/>
    </source>
</evidence>
<dbReference type="AlphaFoldDB" id="A0A7X9Y0P8"/>
<evidence type="ECO:0000259" key="8">
    <source>
        <dbReference type="PROSITE" id="PS51100"/>
    </source>
</evidence>
<dbReference type="InterPro" id="IPR036095">
    <property type="entry name" value="PTS_EIIB-like_sf"/>
</dbReference>
<reference evidence="9 10" key="1">
    <citation type="submission" date="2020-04" db="EMBL/GenBank/DDBJ databases">
        <authorList>
            <person name="Hitch T.C.A."/>
            <person name="Wylensek D."/>
            <person name="Clavel T."/>
        </authorList>
    </citation>
    <scope>NUCLEOTIDE SEQUENCE [LARGE SCALE GENOMIC DNA]</scope>
    <source>
        <strain evidence="9 10">105184</strain>
    </source>
</reference>
<dbReference type="GO" id="GO:0008982">
    <property type="term" value="F:protein-N(PI)-phosphohistidine-sugar phosphotransferase activity"/>
    <property type="evidence" value="ECO:0007669"/>
    <property type="project" value="InterPro"/>
</dbReference>
<keyword evidence="2" id="KW-0597">Phosphoprotein</keyword>
<sequence length="93" mass="10158">MRNIMLFCAAGMSTSMLVKKTQAAADEMGYEVEISAHPVAEVAKYGKDADILLLGPQLRFQTGKVRAQFPDKPVSAVFDSLVVARKSRSAFHL</sequence>
<dbReference type="PANTHER" id="PTHR34581">
    <property type="entry name" value="PTS SYSTEM N,N'-DIACETYLCHITOBIOSE-SPECIFIC EIIB COMPONENT"/>
    <property type="match status" value="1"/>
</dbReference>
<comment type="caution">
    <text evidence="9">The sequence shown here is derived from an EMBL/GenBank/DDBJ whole genome shotgun (WGS) entry which is preliminary data.</text>
</comment>
<evidence type="ECO:0000313" key="9">
    <source>
        <dbReference type="EMBL" id="NMF26726.1"/>
    </source>
</evidence>
<protein>
    <submittedName>
        <fullName evidence="9">PTS sugar transporter subunit IIB</fullName>
    </submittedName>
</protein>
<name>A0A7X9Y0P8_9ACTN</name>
<gene>
    <name evidence="9" type="ORF">HF885_09910</name>
</gene>
<evidence type="ECO:0000256" key="5">
    <source>
        <dbReference type="ARBA" id="ARBA00022683"/>
    </source>
</evidence>
<dbReference type="InterPro" id="IPR003501">
    <property type="entry name" value="PTS_EIIB_2/3"/>
</dbReference>
<dbReference type="Proteomes" id="UP000565613">
    <property type="component" value="Unassembled WGS sequence"/>
</dbReference>
<dbReference type="PANTHER" id="PTHR34581:SF2">
    <property type="entry name" value="PTS SYSTEM N,N'-DIACETYLCHITOBIOSE-SPECIFIC EIIB COMPONENT"/>
    <property type="match status" value="1"/>
</dbReference>
<dbReference type="EMBL" id="JABAGR010000014">
    <property type="protein sequence ID" value="NMF26726.1"/>
    <property type="molecule type" value="Genomic_DNA"/>
</dbReference>
<dbReference type="PROSITE" id="PS51100">
    <property type="entry name" value="PTS_EIIB_TYPE_3"/>
    <property type="match status" value="1"/>
</dbReference>
<feature type="domain" description="PTS EIIB type-3" evidence="8">
    <location>
        <begin position="1"/>
        <end position="93"/>
    </location>
</feature>
<feature type="modified residue" description="Phosphocysteine; by EIIA" evidence="7">
    <location>
        <position position="8"/>
    </location>
</feature>
<keyword evidence="5" id="KW-0598">Phosphotransferase system</keyword>
<accession>A0A7X9Y0P8</accession>
<keyword evidence="1" id="KW-0813">Transport</keyword>
<dbReference type="RefSeq" id="WP_170104750.1">
    <property type="nucleotide sequence ID" value="NZ_JABAGR010000014.1"/>
</dbReference>
<keyword evidence="4" id="KW-0808">Transferase</keyword>
<dbReference type="GO" id="GO:0009401">
    <property type="term" value="P:phosphoenolpyruvate-dependent sugar phosphotransferase system"/>
    <property type="evidence" value="ECO:0007669"/>
    <property type="project" value="UniProtKB-KW"/>
</dbReference>